<keyword evidence="2" id="KW-1185">Reference proteome</keyword>
<evidence type="ECO:0000313" key="2">
    <source>
        <dbReference type="Proteomes" id="UP000651271"/>
    </source>
</evidence>
<comment type="caution">
    <text evidence="1">The sequence shown here is derived from an EMBL/GenBank/DDBJ whole genome shotgun (WGS) entry which is preliminary data.</text>
</comment>
<name>A0ABR7YA38_9SPHI</name>
<evidence type="ECO:0000313" key="1">
    <source>
        <dbReference type="EMBL" id="MBD1428170.1"/>
    </source>
</evidence>
<sequence length="167" mass="19473">MGKILGTFVLTIILFTTVNAQTLNLYDVRKDFNKGVKDEDLCKKYLQTLQAKAKTPLEKGYEAAFHMFMAKHTSNPFKKMGYFKDGKKMLESQIKTEPNNIELRFIRLCIQYHIPDFLGYKSNIEEDKSFLVSNLYKLEDDKTKDIIYNYLKGANMYKQSELALLAR</sequence>
<organism evidence="1 2">
    <name type="scientific">Sphingobacterium litopenaei</name>
    <dbReference type="NCBI Taxonomy" id="2763500"/>
    <lineage>
        <taxon>Bacteria</taxon>
        <taxon>Pseudomonadati</taxon>
        <taxon>Bacteroidota</taxon>
        <taxon>Sphingobacteriia</taxon>
        <taxon>Sphingobacteriales</taxon>
        <taxon>Sphingobacteriaceae</taxon>
        <taxon>Sphingobacterium</taxon>
    </lineage>
</organism>
<proteinExistence type="predicted"/>
<reference evidence="1 2" key="1">
    <citation type="submission" date="2020-08" db="EMBL/GenBank/DDBJ databases">
        <title>Sphingobacterium sp. DN04309 isolated from aquaculture water.</title>
        <authorList>
            <person name="Zhang M."/>
        </authorList>
    </citation>
    <scope>NUCLEOTIDE SEQUENCE [LARGE SCALE GENOMIC DNA]</scope>
    <source>
        <strain evidence="1 2">DN04309</strain>
    </source>
</reference>
<dbReference type="RefSeq" id="WP_190301176.1">
    <property type="nucleotide sequence ID" value="NZ_JACOIJ010000001.1"/>
</dbReference>
<gene>
    <name evidence="1" type="ORF">H8B04_01095</name>
</gene>
<accession>A0ABR7YA38</accession>
<protein>
    <submittedName>
        <fullName evidence="1">Uncharacterized protein</fullName>
    </submittedName>
</protein>
<dbReference type="EMBL" id="JACOIJ010000001">
    <property type="protein sequence ID" value="MBD1428170.1"/>
    <property type="molecule type" value="Genomic_DNA"/>
</dbReference>
<dbReference type="Proteomes" id="UP000651271">
    <property type="component" value="Unassembled WGS sequence"/>
</dbReference>